<keyword evidence="7" id="KW-1185">Reference proteome</keyword>
<dbReference type="SUPFAM" id="SSF52540">
    <property type="entry name" value="P-loop containing nucleoside triphosphate hydrolases"/>
    <property type="match status" value="1"/>
</dbReference>
<comment type="caution">
    <text evidence="6">The sequence shown here is derived from an EMBL/GenBank/DDBJ whole genome shotgun (WGS) entry which is preliminary data.</text>
</comment>
<dbReference type="Pfam" id="PF00071">
    <property type="entry name" value="Ras"/>
    <property type="match status" value="1"/>
</dbReference>
<evidence type="ECO:0000313" key="7">
    <source>
        <dbReference type="Proteomes" id="UP000023152"/>
    </source>
</evidence>
<dbReference type="OMA" id="HIRFFFC"/>
<keyword evidence="2" id="KW-0547">Nucleotide-binding</keyword>
<dbReference type="InterPro" id="IPR005225">
    <property type="entry name" value="Small_GTP-bd"/>
</dbReference>
<dbReference type="PANTHER" id="PTHR47980">
    <property type="entry name" value="LD44762P"/>
    <property type="match status" value="1"/>
</dbReference>
<gene>
    <name evidence="6" type="ORF">RFI_35295</name>
</gene>
<sequence length="200" mass="23384">MKTVDVDGKTVKLQIWDTAGQDRFRAVTTAYYRGAMGIVLVYDITQEQSFLNVRNWVESIREHAADDIPVVLVGNKCDKIEDRVFLFLFLIFIFIFLFLSKEEGKKMADEYLMRFYETSAKHDINVKDMFINLARDILIRNQIKVLHIRFFFCKVHMCFVACTFVDWEELHKQAKEKGTKIKDAPAKLELAHAKKKCNCS</sequence>
<dbReference type="Gene3D" id="3.40.50.300">
    <property type="entry name" value="P-loop containing nucleotide triphosphate hydrolases"/>
    <property type="match status" value="1"/>
</dbReference>
<keyword evidence="5" id="KW-1133">Transmembrane helix</keyword>
<dbReference type="SMART" id="SM00174">
    <property type="entry name" value="RHO"/>
    <property type="match status" value="1"/>
</dbReference>
<feature type="transmembrane region" description="Helical" evidence="5">
    <location>
        <begin position="84"/>
        <end position="100"/>
    </location>
</feature>
<comment type="similarity">
    <text evidence="1">Belongs to the small GTPase superfamily. Rab family.</text>
</comment>
<dbReference type="PROSITE" id="PS51419">
    <property type="entry name" value="RAB"/>
    <property type="match status" value="1"/>
</dbReference>
<dbReference type="Proteomes" id="UP000023152">
    <property type="component" value="Unassembled WGS sequence"/>
</dbReference>
<organism evidence="6 7">
    <name type="scientific">Reticulomyxa filosa</name>
    <dbReference type="NCBI Taxonomy" id="46433"/>
    <lineage>
        <taxon>Eukaryota</taxon>
        <taxon>Sar</taxon>
        <taxon>Rhizaria</taxon>
        <taxon>Retaria</taxon>
        <taxon>Foraminifera</taxon>
        <taxon>Monothalamids</taxon>
        <taxon>Reticulomyxidae</taxon>
        <taxon>Reticulomyxa</taxon>
    </lineage>
</organism>
<keyword evidence="4" id="KW-0449">Lipoprotein</keyword>
<dbReference type="PRINTS" id="PR00449">
    <property type="entry name" value="RASTRNSFRMNG"/>
</dbReference>
<dbReference type="EMBL" id="ASPP01036605">
    <property type="protein sequence ID" value="ETO02136.1"/>
    <property type="molecule type" value="Genomic_DNA"/>
</dbReference>
<accession>X6LL76</accession>
<dbReference type="FunFam" id="3.40.50.300:FF:001447">
    <property type="entry name" value="Ras-related protein Rab-1B"/>
    <property type="match status" value="1"/>
</dbReference>
<dbReference type="InterPro" id="IPR050305">
    <property type="entry name" value="Small_GTPase_Rab"/>
</dbReference>
<dbReference type="SMART" id="SM00173">
    <property type="entry name" value="RAS"/>
    <property type="match status" value="1"/>
</dbReference>
<keyword evidence="5" id="KW-0812">Transmembrane</keyword>
<evidence type="ECO:0000256" key="4">
    <source>
        <dbReference type="ARBA" id="ARBA00023288"/>
    </source>
</evidence>
<evidence type="ECO:0000313" key="6">
    <source>
        <dbReference type="EMBL" id="ETO02136.1"/>
    </source>
</evidence>
<dbReference type="OrthoDB" id="9989112at2759"/>
<name>X6LL76_RETFI</name>
<evidence type="ECO:0000256" key="5">
    <source>
        <dbReference type="SAM" id="Phobius"/>
    </source>
</evidence>
<keyword evidence="3" id="KW-0342">GTP-binding</keyword>
<evidence type="ECO:0000256" key="1">
    <source>
        <dbReference type="ARBA" id="ARBA00006270"/>
    </source>
</evidence>
<dbReference type="SMART" id="SM00175">
    <property type="entry name" value="RAB"/>
    <property type="match status" value="1"/>
</dbReference>
<evidence type="ECO:0000256" key="2">
    <source>
        <dbReference type="ARBA" id="ARBA00022741"/>
    </source>
</evidence>
<reference evidence="6 7" key="1">
    <citation type="journal article" date="2013" name="Curr. Biol.">
        <title>The Genome of the Foraminiferan Reticulomyxa filosa.</title>
        <authorList>
            <person name="Glockner G."/>
            <person name="Hulsmann N."/>
            <person name="Schleicher M."/>
            <person name="Noegel A.A."/>
            <person name="Eichinger L."/>
            <person name="Gallinger C."/>
            <person name="Pawlowski J."/>
            <person name="Sierra R."/>
            <person name="Euteneuer U."/>
            <person name="Pillet L."/>
            <person name="Moustafa A."/>
            <person name="Platzer M."/>
            <person name="Groth M."/>
            <person name="Szafranski K."/>
            <person name="Schliwa M."/>
        </authorList>
    </citation>
    <scope>NUCLEOTIDE SEQUENCE [LARGE SCALE GENOMIC DNA]</scope>
</reference>
<dbReference type="AlphaFoldDB" id="X6LL76"/>
<keyword evidence="5" id="KW-0472">Membrane</keyword>
<dbReference type="GO" id="GO:0005525">
    <property type="term" value="F:GTP binding"/>
    <property type="evidence" value="ECO:0007669"/>
    <property type="project" value="UniProtKB-KW"/>
</dbReference>
<evidence type="ECO:0000256" key="3">
    <source>
        <dbReference type="ARBA" id="ARBA00023134"/>
    </source>
</evidence>
<dbReference type="NCBIfam" id="TIGR00231">
    <property type="entry name" value="small_GTP"/>
    <property type="match status" value="1"/>
</dbReference>
<dbReference type="InterPro" id="IPR001806">
    <property type="entry name" value="Small_GTPase"/>
</dbReference>
<proteinExistence type="inferred from homology"/>
<dbReference type="InterPro" id="IPR027417">
    <property type="entry name" value="P-loop_NTPase"/>
</dbReference>
<dbReference type="GO" id="GO:0003924">
    <property type="term" value="F:GTPase activity"/>
    <property type="evidence" value="ECO:0007669"/>
    <property type="project" value="InterPro"/>
</dbReference>
<protein>
    <submittedName>
        <fullName evidence="6">Rab family small GTPase</fullName>
    </submittedName>
</protein>
<dbReference type="PROSITE" id="PS51421">
    <property type="entry name" value="RAS"/>
    <property type="match status" value="1"/>
</dbReference>